<proteinExistence type="predicted"/>
<dbReference type="EMBL" id="RQFY01000006">
    <property type="protein sequence ID" value="TGL32567.1"/>
    <property type="molecule type" value="Genomic_DNA"/>
</dbReference>
<protein>
    <submittedName>
        <fullName evidence="1">Uncharacterized protein</fullName>
    </submittedName>
</protein>
<dbReference type="RefSeq" id="WP_135615971.1">
    <property type="nucleotide sequence ID" value="NZ_RQFY01000006.1"/>
</dbReference>
<name>A0A4R9J6U6_9LEPT</name>
<organism evidence="1 2">
    <name type="scientific">Leptospira koniambonensis</name>
    <dbReference type="NCBI Taxonomy" id="2484950"/>
    <lineage>
        <taxon>Bacteria</taxon>
        <taxon>Pseudomonadati</taxon>
        <taxon>Spirochaetota</taxon>
        <taxon>Spirochaetia</taxon>
        <taxon>Leptospirales</taxon>
        <taxon>Leptospiraceae</taxon>
        <taxon>Leptospira</taxon>
    </lineage>
</organism>
<dbReference type="OrthoDB" id="346148at2"/>
<reference evidence="1" key="1">
    <citation type="journal article" date="2019" name="PLoS Negl. Trop. Dis.">
        <title>Revisiting the worldwide diversity of Leptospira species in the environment.</title>
        <authorList>
            <person name="Vincent A.T."/>
            <person name="Schiettekatte O."/>
            <person name="Bourhy P."/>
            <person name="Veyrier F.J."/>
            <person name="Picardeau M."/>
        </authorList>
    </citation>
    <scope>NUCLEOTIDE SEQUENCE [LARGE SCALE GENOMIC DNA]</scope>
    <source>
        <strain evidence="1">201800265</strain>
    </source>
</reference>
<evidence type="ECO:0000313" key="2">
    <source>
        <dbReference type="Proteomes" id="UP000297871"/>
    </source>
</evidence>
<sequence>MLISFGSFSYQTLSESASPVITINPTLAGTQKAYLEYMKTREENIKNSQRQNCQDRSYNGGYYVVPVCYN</sequence>
<accession>A0A4R9J6U6</accession>
<keyword evidence="2" id="KW-1185">Reference proteome</keyword>
<comment type="caution">
    <text evidence="1">The sequence shown here is derived from an EMBL/GenBank/DDBJ whole genome shotgun (WGS) entry which is preliminary data.</text>
</comment>
<dbReference type="Proteomes" id="UP000297871">
    <property type="component" value="Unassembled WGS sequence"/>
</dbReference>
<dbReference type="AlphaFoldDB" id="A0A4R9J6U6"/>
<evidence type="ECO:0000313" key="1">
    <source>
        <dbReference type="EMBL" id="TGL32567.1"/>
    </source>
</evidence>
<gene>
    <name evidence="1" type="ORF">EHQ52_14895</name>
</gene>